<comment type="catalytic activity">
    <reaction evidence="8">
        <text>Couples ATP hydrolysis with the unwinding of duplex DNA by translocating in the 3'-5' direction.</text>
        <dbReference type="EC" id="5.6.2.4"/>
    </reaction>
</comment>
<evidence type="ECO:0000256" key="1">
    <source>
        <dbReference type="ARBA" id="ARBA00005446"/>
    </source>
</evidence>
<dbReference type="GO" id="GO:0005524">
    <property type="term" value="F:ATP binding"/>
    <property type="evidence" value="ECO:0007669"/>
    <property type="project" value="UniProtKB-KW"/>
</dbReference>
<dbReference type="Gene3D" id="3.40.50.300">
    <property type="entry name" value="P-loop containing nucleotide triphosphate hydrolases"/>
    <property type="match status" value="2"/>
</dbReference>
<evidence type="ECO:0000256" key="8">
    <source>
        <dbReference type="ARBA" id="ARBA00034617"/>
    </source>
</evidence>
<dbReference type="PANTHER" id="PTHR13710:SF105">
    <property type="entry name" value="ATP-DEPENDENT DNA HELICASE Q1"/>
    <property type="match status" value="1"/>
</dbReference>
<keyword evidence="4 12" id="KW-0347">Helicase</keyword>
<dbReference type="Pfam" id="PF00271">
    <property type="entry name" value="Helicase_C"/>
    <property type="match status" value="1"/>
</dbReference>
<comment type="similarity">
    <text evidence="1">Belongs to the helicase family. RecQ subfamily.</text>
</comment>
<organism evidence="12 13">
    <name type="scientific">Desulfofarcimen acetoxidans (strain ATCC 49208 / DSM 771 / KCTC 5769 / VKM B-1644 / 5575)</name>
    <name type="common">Desulfotomaculum acetoxidans</name>
    <dbReference type="NCBI Taxonomy" id="485916"/>
    <lineage>
        <taxon>Bacteria</taxon>
        <taxon>Bacillati</taxon>
        <taxon>Bacillota</taxon>
        <taxon>Clostridia</taxon>
        <taxon>Eubacteriales</taxon>
        <taxon>Peptococcaceae</taxon>
        <taxon>Desulfofarcimen</taxon>
    </lineage>
</organism>
<accession>C8W6B1</accession>
<dbReference type="GO" id="GO:0009378">
    <property type="term" value="F:four-way junction helicase activity"/>
    <property type="evidence" value="ECO:0007669"/>
    <property type="project" value="TreeGrafter"/>
</dbReference>
<dbReference type="GO" id="GO:0006310">
    <property type="term" value="P:DNA recombination"/>
    <property type="evidence" value="ECO:0007669"/>
    <property type="project" value="InterPro"/>
</dbReference>
<evidence type="ECO:0000256" key="6">
    <source>
        <dbReference type="ARBA" id="ARBA00023125"/>
    </source>
</evidence>
<dbReference type="InterPro" id="IPR027417">
    <property type="entry name" value="P-loop_NTPase"/>
</dbReference>
<keyword evidence="2" id="KW-0547">Nucleotide-binding</keyword>
<dbReference type="eggNOG" id="COG0514">
    <property type="taxonomic scope" value="Bacteria"/>
</dbReference>
<evidence type="ECO:0000313" key="12">
    <source>
        <dbReference type="EMBL" id="ACV62200.1"/>
    </source>
</evidence>
<dbReference type="GO" id="GO:0043138">
    <property type="term" value="F:3'-5' DNA helicase activity"/>
    <property type="evidence" value="ECO:0007669"/>
    <property type="project" value="UniProtKB-EC"/>
</dbReference>
<evidence type="ECO:0000256" key="2">
    <source>
        <dbReference type="ARBA" id="ARBA00022741"/>
    </source>
</evidence>
<dbReference type="SUPFAM" id="SSF53271">
    <property type="entry name" value="PRTase-like"/>
    <property type="match status" value="1"/>
</dbReference>
<feature type="domain" description="Helicase ATP-binding" evidence="10">
    <location>
        <begin position="93"/>
        <end position="268"/>
    </location>
</feature>
<dbReference type="EC" id="5.6.2.4" evidence="9"/>
<dbReference type="EMBL" id="CP001720">
    <property type="protein sequence ID" value="ACV62200.1"/>
    <property type="molecule type" value="Genomic_DNA"/>
</dbReference>
<dbReference type="Proteomes" id="UP000002217">
    <property type="component" value="Chromosome"/>
</dbReference>
<dbReference type="RefSeq" id="WP_015756915.1">
    <property type="nucleotide sequence ID" value="NC_013216.1"/>
</dbReference>
<evidence type="ECO:0000313" key="13">
    <source>
        <dbReference type="Proteomes" id="UP000002217"/>
    </source>
</evidence>
<protein>
    <recommendedName>
        <fullName evidence="9">DNA 3'-5' helicase</fullName>
        <ecNumber evidence="9">5.6.2.4</ecNumber>
    </recommendedName>
</protein>
<dbReference type="GO" id="GO:0046872">
    <property type="term" value="F:metal ion binding"/>
    <property type="evidence" value="ECO:0007669"/>
    <property type="project" value="UniProtKB-KW"/>
</dbReference>
<keyword evidence="7" id="KW-0413">Isomerase</keyword>
<evidence type="ECO:0000256" key="5">
    <source>
        <dbReference type="ARBA" id="ARBA00022840"/>
    </source>
</evidence>
<evidence type="ECO:0000256" key="3">
    <source>
        <dbReference type="ARBA" id="ARBA00022801"/>
    </source>
</evidence>
<proteinExistence type="inferred from homology"/>
<dbReference type="GO" id="GO:0043590">
    <property type="term" value="C:bacterial nucleoid"/>
    <property type="evidence" value="ECO:0007669"/>
    <property type="project" value="TreeGrafter"/>
</dbReference>
<dbReference type="PANTHER" id="PTHR13710">
    <property type="entry name" value="DNA HELICASE RECQ FAMILY MEMBER"/>
    <property type="match status" value="1"/>
</dbReference>
<evidence type="ECO:0000256" key="4">
    <source>
        <dbReference type="ARBA" id="ARBA00022806"/>
    </source>
</evidence>
<dbReference type="SUPFAM" id="SSF52540">
    <property type="entry name" value="P-loop containing nucleoside triphosphate hydrolases"/>
    <property type="match status" value="1"/>
</dbReference>
<keyword evidence="3" id="KW-0378">Hydrolase</keyword>
<feature type="domain" description="Helicase C-terminal" evidence="11">
    <location>
        <begin position="291"/>
        <end position="437"/>
    </location>
</feature>
<dbReference type="GO" id="GO:0005737">
    <property type="term" value="C:cytoplasm"/>
    <property type="evidence" value="ECO:0007669"/>
    <property type="project" value="TreeGrafter"/>
</dbReference>
<evidence type="ECO:0000259" key="11">
    <source>
        <dbReference type="PROSITE" id="PS51194"/>
    </source>
</evidence>
<dbReference type="HOGENOM" id="CLU_001103_5_0_9"/>
<dbReference type="PROSITE" id="PS00690">
    <property type="entry name" value="DEAH_ATP_HELICASE"/>
    <property type="match status" value="1"/>
</dbReference>
<sequence>MNRRLLYRWLASGVLWLLLLIVVVISIRSVNIVNSTLALFVTHRGKFLLPAKYLYYWKLTCLGDKSMRERAVRLLKAMLGAGVVFREGQWEAIESIINRKRTLVVQRTGWGKSIVYFIATKLLRDQGAGPTILISPLLSLMRNQIENAARIGIRAESINSQNEEDWEHVKSTLVRGECDVLLVSPERLANFYFLDQVLPLISSGIGIFVVDEAHCISDWGHDFRPDYRRIVRIVNNLPSNVPVIATTATANDRVVNDIKEQLGQNLSIFRGPLKRDSLRLQTIRLADQSERLAWLVANIPKMNGSGIIYCLTVADCDRVARWLQEKGINALEYHGKLGNDLRKEREQKLLDNEIKALVATVALGMGFDKPDLGFVVHYQRPGSIVAYYQQIGRAGRALDNAYAILLNGREDDEIQDYFINTAFPGADEMDRVVRVLNSSQRGLKASEIMLLLNISQIRLEKCLKMLQIDEAISKNGTVYSRTLNPWQPDIARSEQVTAQRKHELRRMQDYVNTDMCLMKFVSLELGDPYAGNCGRCKNCCGEGFFSEQVGIENILEATQFLRGNFLVIEPRKQWPPGGVGDMKGKISGEHRNQEGYSLCMYGDAGWGRLVREDKYEQGYFRDELVFAAVDLIKNQWNPYPFPVWVTAVPSLRHPNLVPDFAKKVAEKLGIPFNPVLVKVKSTPQQKTMKNSFLQADNVIDCFEIQFGCPEGPVLLIDDMVDSRWTFTVCGMLLSKSGSGLVYPFAIANTAGGGDIE</sequence>
<evidence type="ECO:0000256" key="9">
    <source>
        <dbReference type="ARBA" id="ARBA00034808"/>
    </source>
</evidence>
<dbReference type="InterPro" id="IPR002464">
    <property type="entry name" value="DNA/RNA_helicase_DEAH_CS"/>
</dbReference>
<dbReference type="GO" id="GO:0030894">
    <property type="term" value="C:replisome"/>
    <property type="evidence" value="ECO:0007669"/>
    <property type="project" value="TreeGrafter"/>
</dbReference>
<keyword evidence="13" id="KW-1185">Reference proteome</keyword>
<dbReference type="InterPro" id="IPR011545">
    <property type="entry name" value="DEAD/DEAH_box_helicase_dom"/>
</dbReference>
<dbReference type="eggNOG" id="COG1040">
    <property type="taxonomic scope" value="Bacteria"/>
</dbReference>
<dbReference type="NCBIfam" id="TIGR00614">
    <property type="entry name" value="recQ_fam"/>
    <property type="match status" value="1"/>
</dbReference>
<dbReference type="PROSITE" id="PS51194">
    <property type="entry name" value="HELICASE_CTER"/>
    <property type="match status" value="1"/>
</dbReference>
<gene>
    <name evidence="12" type="ordered locus">Dtox_1318</name>
</gene>
<dbReference type="GO" id="GO:0003677">
    <property type="term" value="F:DNA binding"/>
    <property type="evidence" value="ECO:0007669"/>
    <property type="project" value="UniProtKB-KW"/>
</dbReference>
<dbReference type="KEGG" id="dae:Dtox_1318"/>
<dbReference type="GO" id="GO:0016787">
    <property type="term" value="F:hydrolase activity"/>
    <property type="evidence" value="ECO:0007669"/>
    <property type="project" value="UniProtKB-KW"/>
</dbReference>
<dbReference type="InterPro" id="IPR029057">
    <property type="entry name" value="PRTase-like"/>
</dbReference>
<name>C8W6B1_DESAS</name>
<reference evidence="12 13" key="1">
    <citation type="journal article" date="2009" name="Stand. Genomic Sci.">
        <title>Complete genome sequence of Desulfotomaculum acetoxidans type strain (5575).</title>
        <authorList>
            <person name="Spring S."/>
            <person name="Lapidus A."/>
            <person name="Schroder M."/>
            <person name="Gleim D."/>
            <person name="Sims D."/>
            <person name="Meincke L."/>
            <person name="Glavina Del Rio T."/>
            <person name="Tice H."/>
            <person name="Copeland A."/>
            <person name="Cheng J.F."/>
            <person name="Lucas S."/>
            <person name="Chen F."/>
            <person name="Nolan M."/>
            <person name="Bruce D."/>
            <person name="Goodwin L."/>
            <person name="Pitluck S."/>
            <person name="Ivanova N."/>
            <person name="Mavromatis K."/>
            <person name="Mikhailova N."/>
            <person name="Pati A."/>
            <person name="Chen A."/>
            <person name="Palaniappan K."/>
            <person name="Land M."/>
            <person name="Hauser L."/>
            <person name="Chang Y.J."/>
            <person name="Jeffries C.D."/>
            <person name="Chain P."/>
            <person name="Saunders E."/>
            <person name="Brettin T."/>
            <person name="Detter J.C."/>
            <person name="Goker M."/>
            <person name="Bristow J."/>
            <person name="Eisen J.A."/>
            <person name="Markowitz V."/>
            <person name="Hugenholtz P."/>
            <person name="Kyrpides N.C."/>
            <person name="Klenk H.P."/>
            <person name="Han C."/>
        </authorList>
    </citation>
    <scope>NUCLEOTIDE SEQUENCE [LARGE SCALE GENOMIC DNA]</scope>
    <source>
        <strain evidence="13">ATCC 49208 / DSM 771 / VKM B-1644</strain>
    </source>
</reference>
<evidence type="ECO:0000259" key="10">
    <source>
        <dbReference type="PROSITE" id="PS51192"/>
    </source>
</evidence>
<dbReference type="PROSITE" id="PS51192">
    <property type="entry name" value="HELICASE_ATP_BIND_1"/>
    <property type="match status" value="1"/>
</dbReference>
<dbReference type="STRING" id="485916.Dtox_1318"/>
<keyword evidence="5" id="KW-0067">ATP-binding</keyword>
<dbReference type="AlphaFoldDB" id="C8W6B1"/>
<dbReference type="SMART" id="SM00487">
    <property type="entry name" value="DEXDc"/>
    <property type="match status" value="1"/>
</dbReference>
<dbReference type="InterPro" id="IPR001650">
    <property type="entry name" value="Helicase_C-like"/>
</dbReference>
<dbReference type="Pfam" id="PF00270">
    <property type="entry name" value="DEAD"/>
    <property type="match status" value="1"/>
</dbReference>
<evidence type="ECO:0000256" key="7">
    <source>
        <dbReference type="ARBA" id="ARBA00023235"/>
    </source>
</evidence>
<dbReference type="InterPro" id="IPR004589">
    <property type="entry name" value="DNA_helicase_ATP-dep_RecQ"/>
</dbReference>
<dbReference type="GO" id="GO:0006281">
    <property type="term" value="P:DNA repair"/>
    <property type="evidence" value="ECO:0007669"/>
    <property type="project" value="TreeGrafter"/>
</dbReference>
<dbReference type="SMART" id="SM00490">
    <property type="entry name" value="HELICc"/>
    <property type="match status" value="1"/>
</dbReference>
<dbReference type="InterPro" id="IPR014001">
    <property type="entry name" value="Helicase_ATP-bd"/>
</dbReference>
<keyword evidence="6" id="KW-0238">DNA-binding</keyword>